<accession>A0A0M3I0E3</accession>
<evidence type="ECO:0000256" key="1">
    <source>
        <dbReference type="SAM" id="SignalP"/>
    </source>
</evidence>
<proteinExistence type="predicted"/>
<protein>
    <submittedName>
        <fullName evidence="3">Secreted protein</fullName>
    </submittedName>
</protein>
<evidence type="ECO:0000313" key="3">
    <source>
        <dbReference type="WBParaSite" id="ALUE_0000958101-mRNA-1"/>
    </source>
</evidence>
<reference evidence="3" key="1">
    <citation type="submission" date="2017-02" db="UniProtKB">
        <authorList>
            <consortium name="WormBaseParasite"/>
        </authorList>
    </citation>
    <scope>IDENTIFICATION</scope>
</reference>
<feature type="chain" id="PRO_5005656889" evidence="1">
    <location>
        <begin position="22"/>
        <end position="82"/>
    </location>
</feature>
<keyword evidence="2" id="KW-1185">Reference proteome</keyword>
<feature type="signal peptide" evidence="1">
    <location>
        <begin position="1"/>
        <end position="21"/>
    </location>
</feature>
<name>A0A0M3I0E3_ASCLU</name>
<organism evidence="2 3">
    <name type="scientific">Ascaris lumbricoides</name>
    <name type="common">Giant roundworm</name>
    <dbReference type="NCBI Taxonomy" id="6252"/>
    <lineage>
        <taxon>Eukaryota</taxon>
        <taxon>Metazoa</taxon>
        <taxon>Ecdysozoa</taxon>
        <taxon>Nematoda</taxon>
        <taxon>Chromadorea</taxon>
        <taxon>Rhabditida</taxon>
        <taxon>Spirurina</taxon>
        <taxon>Ascaridomorpha</taxon>
        <taxon>Ascaridoidea</taxon>
        <taxon>Ascarididae</taxon>
        <taxon>Ascaris</taxon>
    </lineage>
</organism>
<dbReference type="Proteomes" id="UP000036681">
    <property type="component" value="Unplaced"/>
</dbReference>
<keyword evidence="1" id="KW-0732">Signal</keyword>
<dbReference type="WBParaSite" id="ALUE_0000958101-mRNA-1">
    <property type="protein sequence ID" value="ALUE_0000958101-mRNA-1"/>
    <property type="gene ID" value="ALUE_0000958101"/>
</dbReference>
<dbReference type="AlphaFoldDB" id="A0A0M3I0E3"/>
<evidence type="ECO:0000313" key="2">
    <source>
        <dbReference type="Proteomes" id="UP000036681"/>
    </source>
</evidence>
<sequence>MLHLNAEFSSLIVFIRILCVCLQFRDVKINQVSSIYRNVVQFRNQDFQLSRKCLQLFTRVSEARRLQTLNETMTTMVNLIQR</sequence>